<comment type="caution">
    <text evidence="1">The sequence shown here is derived from an EMBL/GenBank/DDBJ whole genome shotgun (WGS) entry which is preliminary data.</text>
</comment>
<dbReference type="Gene3D" id="1.25.40.20">
    <property type="entry name" value="Ankyrin repeat-containing domain"/>
    <property type="match status" value="1"/>
</dbReference>
<accession>A0A9P4LEA1</accession>
<keyword evidence="2" id="KW-1185">Reference proteome</keyword>
<gene>
    <name evidence="1" type="ORF">EK21DRAFT_95235</name>
</gene>
<dbReference type="OrthoDB" id="3668894at2759"/>
<protein>
    <submittedName>
        <fullName evidence="1">Uncharacterized protein</fullName>
    </submittedName>
</protein>
<name>A0A9P4LEA1_9PLEO</name>
<evidence type="ECO:0000313" key="1">
    <source>
        <dbReference type="EMBL" id="KAF2023041.1"/>
    </source>
</evidence>
<dbReference type="EMBL" id="ML978388">
    <property type="protein sequence ID" value="KAF2023041.1"/>
    <property type="molecule type" value="Genomic_DNA"/>
</dbReference>
<organism evidence="1 2">
    <name type="scientific">Setomelanomma holmii</name>
    <dbReference type="NCBI Taxonomy" id="210430"/>
    <lineage>
        <taxon>Eukaryota</taxon>
        <taxon>Fungi</taxon>
        <taxon>Dikarya</taxon>
        <taxon>Ascomycota</taxon>
        <taxon>Pezizomycotina</taxon>
        <taxon>Dothideomycetes</taxon>
        <taxon>Pleosporomycetidae</taxon>
        <taxon>Pleosporales</taxon>
        <taxon>Pleosporineae</taxon>
        <taxon>Phaeosphaeriaceae</taxon>
        <taxon>Setomelanomma</taxon>
    </lineage>
</organism>
<evidence type="ECO:0000313" key="2">
    <source>
        <dbReference type="Proteomes" id="UP000799777"/>
    </source>
</evidence>
<sequence length="378" mass="43273">MPILDLSKELFDAIINDFTFNVELSEIFQMRGVCRTFASSFNHHLLGRLSLHTYRDYMKTEGIAWSRPRNPARILVDYAGTYLLFPSRLWRGCNPATPNHIGKMTDLLLNFAPVNADHNLREQYRQDLIHAFVATSEHLDKLLLTLPSDEANILIHEDQYYTTHHSTRLRSRVYDIQLDIYMMEEQPAIADVFARAAAVGNFKAIDYYIARGLQISRTGRAYTNALKAAAATGKSFVVEYLILKLDEELDNKVCGHHGFVDDVLRPDCDCQDAYQLVMGAVATAMRCGQARALKKLLDYLLKRCERFLRRDRPSFLRMAIESKSTKVLDRLLAEEEQPVANLRNDHDIVSGWYEVIRSGDFGMARYLLDRGIFSALPV</sequence>
<dbReference type="Proteomes" id="UP000799777">
    <property type="component" value="Unassembled WGS sequence"/>
</dbReference>
<proteinExistence type="predicted"/>
<reference evidence="1" key="1">
    <citation type="journal article" date="2020" name="Stud. Mycol.">
        <title>101 Dothideomycetes genomes: a test case for predicting lifestyles and emergence of pathogens.</title>
        <authorList>
            <person name="Haridas S."/>
            <person name="Albert R."/>
            <person name="Binder M."/>
            <person name="Bloem J."/>
            <person name="Labutti K."/>
            <person name="Salamov A."/>
            <person name="Andreopoulos B."/>
            <person name="Baker S."/>
            <person name="Barry K."/>
            <person name="Bills G."/>
            <person name="Bluhm B."/>
            <person name="Cannon C."/>
            <person name="Castanera R."/>
            <person name="Culley D."/>
            <person name="Daum C."/>
            <person name="Ezra D."/>
            <person name="Gonzalez J."/>
            <person name="Henrissat B."/>
            <person name="Kuo A."/>
            <person name="Liang C."/>
            <person name="Lipzen A."/>
            <person name="Lutzoni F."/>
            <person name="Magnuson J."/>
            <person name="Mondo S."/>
            <person name="Nolan M."/>
            <person name="Ohm R."/>
            <person name="Pangilinan J."/>
            <person name="Park H.-J."/>
            <person name="Ramirez L."/>
            <person name="Alfaro M."/>
            <person name="Sun H."/>
            <person name="Tritt A."/>
            <person name="Yoshinaga Y."/>
            <person name="Zwiers L.-H."/>
            <person name="Turgeon B."/>
            <person name="Goodwin S."/>
            <person name="Spatafora J."/>
            <person name="Crous P."/>
            <person name="Grigoriev I."/>
        </authorList>
    </citation>
    <scope>NUCLEOTIDE SEQUENCE</scope>
    <source>
        <strain evidence="1">CBS 110217</strain>
    </source>
</reference>
<dbReference type="AlphaFoldDB" id="A0A9P4LEA1"/>
<dbReference type="InterPro" id="IPR036770">
    <property type="entry name" value="Ankyrin_rpt-contain_sf"/>
</dbReference>